<proteinExistence type="predicted"/>
<dbReference type="EMBL" id="HBUF01263954">
    <property type="protein sequence ID" value="CAG6683650.1"/>
    <property type="molecule type" value="Transcribed_RNA"/>
</dbReference>
<feature type="signal peptide" evidence="1">
    <location>
        <begin position="1"/>
        <end position="16"/>
    </location>
</feature>
<evidence type="ECO:0000256" key="1">
    <source>
        <dbReference type="SAM" id="SignalP"/>
    </source>
</evidence>
<name>A0A8D8T881_9HEMI</name>
<dbReference type="AlphaFoldDB" id="A0A8D8T881"/>
<accession>A0A8D8T881</accession>
<reference evidence="2" key="1">
    <citation type="submission" date="2021-05" db="EMBL/GenBank/DDBJ databases">
        <authorList>
            <person name="Alioto T."/>
            <person name="Alioto T."/>
            <person name="Gomez Garrido J."/>
        </authorList>
    </citation>
    <scope>NUCLEOTIDE SEQUENCE</scope>
</reference>
<sequence>MFFSFSLIAFVLFSSSLKFNVGGVFFRQKVVIENEPTLKRQIQSVIREILFQTKADFSTLFLQRGLHYSFPTFSAFFLFPRKCFTLIVVAFHILLAPSVPHN</sequence>
<evidence type="ECO:0008006" key="3">
    <source>
        <dbReference type="Google" id="ProtNLM"/>
    </source>
</evidence>
<feature type="chain" id="PRO_5034090169" description="Secreted protein" evidence="1">
    <location>
        <begin position="17"/>
        <end position="102"/>
    </location>
</feature>
<protein>
    <recommendedName>
        <fullName evidence="3">Secreted protein</fullName>
    </recommendedName>
</protein>
<evidence type="ECO:0000313" key="2">
    <source>
        <dbReference type="EMBL" id="CAG6683650.1"/>
    </source>
</evidence>
<keyword evidence="1" id="KW-0732">Signal</keyword>
<organism evidence="2">
    <name type="scientific">Cacopsylla melanoneura</name>
    <dbReference type="NCBI Taxonomy" id="428564"/>
    <lineage>
        <taxon>Eukaryota</taxon>
        <taxon>Metazoa</taxon>
        <taxon>Ecdysozoa</taxon>
        <taxon>Arthropoda</taxon>
        <taxon>Hexapoda</taxon>
        <taxon>Insecta</taxon>
        <taxon>Pterygota</taxon>
        <taxon>Neoptera</taxon>
        <taxon>Paraneoptera</taxon>
        <taxon>Hemiptera</taxon>
        <taxon>Sternorrhyncha</taxon>
        <taxon>Psylloidea</taxon>
        <taxon>Psyllidae</taxon>
        <taxon>Psyllinae</taxon>
        <taxon>Cacopsylla</taxon>
    </lineage>
</organism>